<name>A0AA88KED6_NAELO</name>
<proteinExistence type="predicted"/>
<feature type="transmembrane region" description="Helical" evidence="1">
    <location>
        <begin position="16"/>
        <end position="35"/>
    </location>
</feature>
<dbReference type="Proteomes" id="UP000816034">
    <property type="component" value="Unassembled WGS sequence"/>
</dbReference>
<organism evidence="2 3">
    <name type="scientific">Naegleria lovaniensis</name>
    <name type="common">Amoeba</name>
    <dbReference type="NCBI Taxonomy" id="51637"/>
    <lineage>
        <taxon>Eukaryota</taxon>
        <taxon>Discoba</taxon>
        <taxon>Heterolobosea</taxon>
        <taxon>Tetramitia</taxon>
        <taxon>Eutetramitia</taxon>
        <taxon>Vahlkampfiidae</taxon>
        <taxon>Naegleria</taxon>
    </lineage>
</organism>
<comment type="caution">
    <text evidence="2">The sequence shown here is derived from an EMBL/GenBank/DDBJ whole genome shotgun (WGS) entry which is preliminary data.</text>
</comment>
<dbReference type="GeneID" id="68102756"/>
<keyword evidence="3" id="KW-1185">Reference proteome</keyword>
<dbReference type="RefSeq" id="XP_044544102.1">
    <property type="nucleotide sequence ID" value="XM_044685832.1"/>
</dbReference>
<evidence type="ECO:0000313" key="2">
    <source>
        <dbReference type="EMBL" id="KAG2374928.1"/>
    </source>
</evidence>
<accession>A0AA88KED6</accession>
<evidence type="ECO:0000256" key="1">
    <source>
        <dbReference type="SAM" id="Phobius"/>
    </source>
</evidence>
<protein>
    <submittedName>
        <fullName evidence="2">Uncharacterized protein</fullName>
    </submittedName>
</protein>
<keyword evidence="1" id="KW-0812">Transmembrane</keyword>
<dbReference type="EMBL" id="PYSW02000041">
    <property type="protein sequence ID" value="KAG2374928.1"/>
    <property type="molecule type" value="Genomic_DNA"/>
</dbReference>
<keyword evidence="1" id="KW-1133">Transmembrane helix</keyword>
<sequence>MTIYRPGQQYFFYKPYIWMSGLALLSLGSVILNKWQEGQQGKMFQDVRPSQAVIDYENKYIYRPGENRDAVNQVDFAPLTHSGWLKKE</sequence>
<evidence type="ECO:0000313" key="3">
    <source>
        <dbReference type="Proteomes" id="UP000816034"/>
    </source>
</evidence>
<keyword evidence="1" id="KW-0472">Membrane</keyword>
<dbReference type="AlphaFoldDB" id="A0AA88KED6"/>
<reference evidence="2 3" key="1">
    <citation type="journal article" date="2018" name="BMC Genomics">
        <title>The genome of Naegleria lovaniensis, the basis for a comparative approach to unravel pathogenicity factors of the human pathogenic amoeba N. fowleri.</title>
        <authorList>
            <person name="Liechti N."/>
            <person name="Schurch N."/>
            <person name="Bruggmann R."/>
            <person name="Wittwer M."/>
        </authorList>
    </citation>
    <scope>NUCLEOTIDE SEQUENCE [LARGE SCALE GENOMIC DNA]</scope>
    <source>
        <strain evidence="2 3">ATCC 30569</strain>
    </source>
</reference>
<gene>
    <name evidence="2" type="ORF">C9374_010302</name>
</gene>